<comment type="caution">
    <text evidence="2">The sequence shown here is derived from an EMBL/GenBank/DDBJ whole genome shotgun (WGS) entry which is preliminary data.</text>
</comment>
<dbReference type="InParanoid" id="D3BJI1"/>
<feature type="region of interest" description="Disordered" evidence="1">
    <location>
        <begin position="630"/>
        <end position="665"/>
    </location>
</feature>
<name>D3BJI1_HETP5</name>
<feature type="region of interest" description="Disordered" evidence="1">
    <location>
        <begin position="683"/>
        <end position="704"/>
    </location>
</feature>
<evidence type="ECO:0000313" key="2">
    <source>
        <dbReference type="EMBL" id="EFA78061.1"/>
    </source>
</evidence>
<dbReference type="SUPFAM" id="SSF52540">
    <property type="entry name" value="P-loop containing nucleoside triphosphate hydrolases"/>
    <property type="match status" value="1"/>
</dbReference>
<feature type="compositionally biased region" description="Polar residues" evidence="1">
    <location>
        <begin position="503"/>
        <end position="514"/>
    </location>
</feature>
<evidence type="ECO:0000256" key="1">
    <source>
        <dbReference type="SAM" id="MobiDB-lite"/>
    </source>
</evidence>
<dbReference type="Proteomes" id="UP000001396">
    <property type="component" value="Unassembled WGS sequence"/>
</dbReference>
<feature type="region of interest" description="Disordered" evidence="1">
    <location>
        <begin position="745"/>
        <end position="811"/>
    </location>
</feature>
<evidence type="ECO:0000313" key="3">
    <source>
        <dbReference type="Proteomes" id="UP000001396"/>
    </source>
</evidence>
<proteinExistence type="predicted"/>
<dbReference type="InterPro" id="IPR027417">
    <property type="entry name" value="P-loop_NTPase"/>
</dbReference>
<dbReference type="RefSeq" id="XP_020430188.1">
    <property type="nucleotide sequence ID" value="XM_020579513.1"/>
</dbReference>
<organism evidence="2 3">
    <name type="scientific">Heterostelium pallidum (strain ATCC 26659 / Pp 5 / PN500)</name>
    <name type="common">Cellular slime mold</name>
    <name type="synonym">Polysphondylium pallidum</name>
    <dbReference type="NCBI Taxonomy" id="670386"/>
    <lineage>
        <taxon>Eukaryota</taxon>
        <taxon>Amoebozoa</taxon>
        <taxon>Evosea</taxon>
        <taxon>Eumycetozoa</taxon>
        <taxon>Dictyostelia</taxon>
        <taxon>Acytosteliales</taxon>
        <taxon>Acytosteliaceae</taxon>
        <taxon>Heterostelium</taxon>
    </lineage>
</organism>
<protein>
    <submittedName>
        <fullName evidence="2">Uncharacterized protein</fullName>
    </submittedName>
</protein>
<feature type="compositionally biased region" description="Low complexity" evidence="1">
    <location>
        <begin position="758"/>
        <end position="775"/>
    </location>
</feature>
<dbReference type="FunCoup" id="D3BJI1">
    <property type="interactions" value="805"/>
</dbReference>
<feature type="compositionally biased region" description="Polar residues" evidence="1">
    <location>
        <begin position="745"/>
        <end position="757"/>
    </location>
</feature>
<reference evidence="2 3" key="1">
    <citation type="journal article" date="2011" name="Genome Res.">
        <title>Phylogeny-wide analysis of social amoeba genomes highlights ancient origins for complex intercellular communication.</title>
        <authorList>
            <person name="Heidel A.J."/>
            <person name="Lawal H.M."/>
            <person name="Felder M."/>
            <person name="Schilde C."/>
            <person name="Helps N.R."/>
            <person name="Tunggal B."/>
            <person name="Rivero F."/>
            <person name="John U."/>
            <person name="Schleicher M."/>
            <person name="Eichinger L."/>
            <person name="Platzer M."/>
            <person name="Noegel A.A."/>
            <person name="Schaap P."/>
            <person name="Gloeckner G."/>
        </authorList>
    </citation>
    <scope>NUCLEOTIDE SEQUENCE [LARGE SCALE GENOMIC DNA]</scope>
    <source>
        <strain evidence="3">ATCC 26659 / Pp 5 / PN500</strain>
    </source>
</reference>
<feature type="region of interest" description="Disordered" evidence="1">
    <location>
        <begin position="598"/>
        <end position="618"/>
    </location>
</feature>
<dbReference type="GeneID" id="31364185"/>
<dbReference type="Gene3D" id="3.40.50.300">
    <property type="entry name" value="P-loop containing nucleotide triphosphate hydrolases"/>
    <property type="match status" value="1"/>
</dbReference>
<accession>D3BJI1</accession>
<dbReference type="EMBL" id="ADBJ01000038">
    <property type="protein sequence ID" value="EFA78061.1"/>
    <property type="molecule type" value="Genomic_DNA"/>
</dbReference>
<keyword evidence="3" id="KW-1185">Reference proteome</keyword>
<gene>
    <name evidence="2" type="ORF">PPL_08707</name>
</gene>
<dbReference type="AlphaFoldDB" id="D3BJI1"/>
<feature type="region of interest" description="Disordered" evidence="1">
    <location>
        <begin position="492"/>
        <end position="521"/>
    </location>
</feature>
<sequence>MSDFEFSFTSLDLFSNGNGGISSQQQQQQQQQQTDNRDQQLIKIDNNAPELVLLVGPPCSGRTFYYYQHYRSTHIRISATELFQKDRELSFRSIIQNRVLRALQEGKSVVIDDTNHMKSIRESYIQALIKSETPVSRIVCYNFIPSGGELQIQWALSWAYSERSMVESVGQSQFKSLDYVQFKAEYQTPLKREGYNMLKDLTTPLFFNQHSDEQEKELSNIALFLDSRTLIAFVDRSNQSPFKLPAGTLKFKYAVQLIASADATIKQWISNYPKNGPNGQHRIIMLIDEVSLFPASIDYTDQITVEYYRKELKKVIKQLSDSICYPVYYYYVPALQPGNEFYRFPNLGLFAIAQYRHRLSLQKSIVVVDDADPKLATSIPFKVILSSKFFQDSTWSIESKISKNLLDNVVNIPSFLESVQFVNYDDIDGFVPERGLPMFSKALMRKNEKTTTEELLPSGKRHGVYIPQEDKVQSDHQQDQIDSDQVVFDFDFETDDTNDNDNGQNTSTKATTESNFDENSKPLPWVDNRFMVEFGIDSQSVYRGDSYYREARLSNVELSHSEPDYSSPSIAVRAQCKGTSPQPYSLLIRYRMKGNRKLPEWMAPGKPTTSHSEYKKVSPQKKTLNLYFPENEVSNSGRQVTPKKHGKASLTEPLDSSPVKKQTSTTINSDLFIQQLFGNQRKSYINDNSSNNSGDDDSNNKANQNSMLAMDTTNGSDEFCVPRTNSEEFLRSVIQKEFNNTHEPVQSFSLMSSQDDNTTTTTTTSTSTTTSSSPTTKKKISLKQILESQGFQIDIPSSLSTSSPPPPPATN</sequence>